<evidence type="ECO:0000313" key="2">
    <source>
        <dbReference type="Proteomes" id="UP001519342"/>
    </source>
</evidence>
<keyword evidence="1" id="KW-0238">DNA-binding</keyword>
<evidence type="ECO:0000313" key="1">
    <source>
        <dbReference type="EMBL" id="MBP1924423.1"/>
    </source>
</evidence>
<dbReference type="RefSeq" id="WP_209510187.1">
    <property type="nucleotide sequence ID" value="NZ_JAGGKS010000001.1"/>
</dbReference>
<keyword evidence="2" id="KW-1185">Reference proteome</keyword>
<accession>A0ABS4G9R7</accession>
<gene>
    <name evidence="1" type="ORF">J2Z76_000276</name>
</gene>
<protein>
    <submittedName>
        <fullName evidence="1">DNA-binding Lrp family transcriptional regulator</fullName>
    </submittedName>
</protein>
<sequence length="442" mass="50910">MNFKLCLVGHSNYINDLETVIYHNFFNIEVYKVIFNTDVDIKFAILEIEKNIKHCDAILYTGIEPFLLISQRINNSITSSYVSIKKQDLVHCLLKSTNKFNFNIYDISIDSMDYNSIVETYNSLSLDTRNLKVNIVEIKTKEYNFVSKAEQEHTKNYKNKLSSICITSITEIYNNLKKNNIPCALLTPSMENYISKVKTLILRDKIKKTENNEISIITIKISQNSDFYVLNNNDLQEILEINVASQYIAVFCQKLEGALYTINNNNYVIICNSKRLELLTDNFNNIELLSQIPRDTRFVINIGVGYGESLSVAKKHSLIACNRSSLYGNDTAFIMYEQKNIVGPIKNTQITTIDEKMYNERLIEISNNSKLSINTVYKINCIIKQSNKREFTAQELALELGVTVRTANRIILKLEDAKYLKEVGKHIIETRGRPSRIVKIVF</sequence>
<dbReference type="Proteomes" id="UP001519342">
    <property type="component" value="Unassembled WGS sequence"/>
</dbReference>
<comment type="caution">
    <text evidence="1">The sequence shown here is derived from an EMBL/GenBank/DDBJ whole genome shotgun (WGS) entry which is preliminary data.</text>
</comment>
<dbReference type="EMBL" id="JAGGKS010000001">
    <property type="protein sequence ID" value="MBP1924423.1"/>
    <property type="molecule type" value="Genomic_DNA"/>
</dbReference>
<reference evidence="1 2" key="1">
    <citation type="submission" date="2021-03" db="EMBL/GenBank/DDBJ databases">
        <title>Genomic Encyclopedia of Type Strains, Phase IV (KMG-IV): sequencing the most valuable type-strain genomes for metagenomic binning, comparative biology and taxonomic classification.</title>
        <authorList>
            <person name="Goeker M."/>
        </authorList>
    </citation>
    <scope>NUCLEOTIDE SEQUENCE [LARGE SCALE GENOMIC DNA]</scope>
    <source>
        <strain evidence="1 2">DSM 24004</strain>
    </source>
</reference>
<organism evidence="1 2">
    <name type="scientific">Sedimentibacter acidaminivorans</name>
    <dbReference type="NCBI Taxonomy" id="913099"/>
    <lineage>
        <taxon>Bacteria</taxon>
        <taxon>Bacillati</taxon>
        <taxon>Bacillota</taxon>
        <taxon>Tissierellia</taxon>
        <taxon>Sedimentibacter</taxon>
    </lineage>
</organism>
<dbReference type="GO" id="GO:0003677">
    <property type="term" value="F:DNA binding"/>
    <property type="evidence" value="ECO:0007669"/>
    <property type="project" value="UniProtKB-KW"/>
</dbReference>
<proteinExistence type="predicted"/>
<name>A0ABS4G9R7_9FIRM</name>